<dbReference type="GO" id="GO:0033617">
    <property type="term" value="P:mitochondrial respiratory chain complex IV assembly"/>
    <property type="evidence" value="ECO:0007669"/>
    <property type="project" value="InterPro"/>
</dbReference>
<dbReference type="PANTHER" id="PTHR33968">
    <property type="entry name" value="PROTEIN PET100 HOMOLOG, MITOCHONDRIAL"/>
    <property type="match status" value="1"/>
</dbReference>
<keyword evidence="5" id="KW-1133">Transmembrane helix</keyword>
<comment type="subcellular location">
    <subcellularLocation>
        <location evidence="1">Membrane</location>
        <topology evidence="1">Single-pass membrane protein</topology>
    </subcellularLocation>
    <subcellularLocation>
        <location evidence="2">Mitochondrion membrane</location>
    </subcellularLocation>
</comment>
<protein>
    <submittedName>
        <fullName evidence="10">Uncharacterized protein</fullName>
    </submittedName>
</protein>
<evidence type="ECO:0000313" key="11">
    <source>
        <dbReference type="Proteomes" id="UP000757232"/>
    </source>
</evidence>
<dbReference type="OrthoDB" id="18175at2759"/>
<evidence type="ECO:0000256" key="5">
    <source>
        <dbReference type="ARBA" id="ARBA00022989"/>
    </source>
</evidence>
<dbReference type="EMBL" id="LNZH02000090">
    <property type="protein sequence ID" value="OCB91395.1"/>
    <property type="molecule type" value="Genomic_DNA"/>
</dbReference>
<reference evidence="10" key="1">
    <citation type="submission" date="2016-06" db="EMBL/GenBank/DDBJ databases">
        <title>Draft Genome sequence of the fungus Inonotus baumii.</title>
        <authorList>
            <person name="Zhu H."/>
            <person name="Lin W."/>
        </authorList>
    </citation>
    <scope>NUCLEOTIDE SEQUENCE</scope>
    <source>
        <strain evidence="10">821</strain>
    </source>
</reference>
<keyword evidence="4" id="KW-0809">Transit peptide</keyword>
<comment type="similarity">
    <text evidence="8">Belongs to the PET100 family.</text>
</comment>
<keyword evidence="11" id="KW-1185">Reference proteome</keyword>
<keyword evidence="7" id="KW-0472">Membrane</keyword>
<evidence type="ECO:0000256" key="2">
    <source>
        <dbReference type="ARBA" id="ARBA00004325"/>
    </source>
</evidence>
<evidence type="ECO:0000256" key="4">
    <source>
        <dbReference type="ARBA" id="ARBA00022946"/>
    </source>
</evidence>
<evidence type="ECO:0000256" key="9">
    <source>
        <dbReference type="SAM" id="MobiDB-lite"/>
    </source>
</evidence>
<sequence length="127" mass="14698">MNSVTCDADRDEPGVESRDHGSTRDYSEYYSEFKTNQPTTTMAGPLLEVFRFALYLSLPVGAMIHYGKPEWYTQNVLPYKDRIFPPLESTHRNLPVDQAALKEELAKIMAEKRARRLQREKDAEQTK</sequence>
<keyword evidence="6" id="KW-0496">Mitochondrion</keyword>
<gene>
    <name evidence="10" type="ORF">A7U60_g1349</name>
</gene>
<dbReference type="PANTHER" id="PTHR33968:SF1">
    <property type="entry name" value="PROTEIN PET100 HOMOLOG, MITOCHONDRIAL"/>
    <property type="match status" value="1"/>
</dbReference>
<accession>A0A9Q5N997</accession>
<dbReference type="AlphaFoldDB" id="A0A9Q5N997"/>
<proteinExistence type="inferred from homology"/>
<evidence type="ECO:0000256" key="8">
    <source>
        <dbReference type="ARBA" id="ARBA00038077"/>
    </source>
</evidence>
<evidence type="ECO:0000256" key="7">
    <source>
        <dbReference type="ARBA" id="ARBA00023136"/>
    </source>
</evidence>
<dbReference type="GO" id="GO:0005743">
    <property type="term" value="C:mitochondrial inner membrane"/>
    <property type="evidence" value="ECO:0007669"/>
    <property type="project" value="TreeGrafter"/>
</dbReference>
<evidence type="ECO:0000256" key="1">
    <source>
        <dbReference type="ARBA" id="ARBA00004167"/>
    </source>
</evidence>
<dbReference type="Proteomes" id="UP000757232">
    <property type="component" value="Unassembled WGS sequence"/>
</dbReference>
<evidence type="ECO:0000256" key="6">
    <source>
        <dbReference type="ARBA" id="ARBA00023128"/>
    </source>
</evidence>
<feature type="compositionally biased region" description="Basic and acidic residues" evidence="9">
    <location>
        <begin position="7"/>
        <end position="24"/>
    </location>
</feature>
<evidence type="ECO:0000256" key="3">
    <source>
        <dbReference type="ARBA" id="ARBA00022692"/>
    </source>
</evidence>
<dbReference type="GO" id="GO:0051082">
    <property type="term" value="F:unfolded protein binding"/>
    <property type="evidence" value="ECO:0007669"/>
    <property type="project" value="TreeGrafter"/>
</dbReference>
<comment type="caution">
    <text evidence="10">The sequence shown here is derived from an EMBL/GenBank/DDBJ whole genome shotgun (WGS) entry which is preliminary data.</text>
</comment>
<dbReference type="InterPro" id="IPR018625">
    <property type="entry name" value="Pet100"/>
</dbReference>
<name>A0A9Q5N997_SANBA</name>
<organism evidence="10 11">
    <name type="scientific">Sanghuangporus baumii</name>
    <name type="common">Phellinus baumii</name>
    <dbReference type="NCBI Taxonomy" id="108892"/>
    <lineage>
        <taxon>Eukaryota</taxon>
        <taxon>Fungi</taxon>
        <taxon>Dikarya</taxon>
        <taxon>Basidiomycota</taxon>
        <taxon>Agaricomycotina</taxon>
        <taxon>Agaricomycetes</taxon>
        <taxon>Hymenochaetales</taxon>
        <taxon>Hymenochaetaceae</taxon>
        <taxon>Sanghuangporus</taxon>
    </lineage>
</organism>
<feature type="region of interest" description="Disordered" evidence="9">
    <location>
        <begin position="1"/>
        <end position="24"/>
    </location>
</feature>
<dbReference type="Pfam" id="PF09803">
    <property type="entry name" value="Pet100"/>
    <property type="match status" value="1"/>
</dbReference>
<keyword evidence="3" id="KW-0812">Transmembrane</keyword>
<evidence type="ECO:0000313" key="10">
    <source>
        <dbReference type="EMBL" id="OCB91395.1"/>
    </source>
</evidence>